<feature type="domain" description="DSP-PTPase phosphatase fused to NAD+ Kinase" evidence="1">
    <location>
        <begin position="14"/>
        <end position="97"/>
    </location>
</feature>
<accession>A0A5R8Y3T5</accession>
<evidence type="ECO:0000313" key="2">
    <source>
        <dbReference type="EMBL" id="TLP40440.1"/>
    </source>
</evidence>
<dbReference type="InterPro" id="IPR029021">
    <property type="entry name" value="Prot-tyrosine_phosphatase-like"/>
</dbReference>
<dbReference type="Gene3D" id="3.90.190.10">
    <property type="entry name" value="Protein tyrosine phosphatase superfamily"/>
    <property type="match status" value="1"/>
</dbReference>
<keyword evidence="3" id="KW-1185">Reference proteome</keyword>
<dbReference type="CDD" id="cd14503">
    <property type="entry name" value="PTP-bact"/>
    <property type="match status" value="1"/>
</dbReference>
<gene>
    <name evidence="2" type="ORF">FDK22_00050</name>
</gene>
<sequence length="152" mass="18024">MEEIINYIKINENLVTSGQPTEKQFEDIKNEGFEVIINLALHNASNAIENEDKTVTDLEMAYFHIPVDFENPKKEQVSLFLNLLTSLENKKVWVHCALNYRVTVFCYLYHKHILHTPFEEINFKVFDEWTPSEKWQDIMKTPYEQLSLVKQN</sequence>
<comment type="caution">
    <text evidence="2">The sequence shown here is derived from an EMBL/GenBank/DDBJ whole genome shotgun (WGS) entry which is preliminary data.</text>
</comment>
<dbReference type="InterPro" id="IPR055214">
    <property type="entry name" value="PTP-NADK"/>
</dbReference>
<proteinExistence type="predicted"/>
<dbReference type="SUPFAM" id="SSF52799">
    <property type="entry name" value="(Phosphotyrosine protein) phosphatases II"/>
    <property type="match status" value="1"/>
</dbReference>
<protein>
    <recommendedName>
        <fullName evidence="1">DSP-PTPase phosphatase fused to NAD+ Kinase domain-containing protein</fullName>
    </recommendedName>
</protein>
<dbReference type="OrthoDB" id="7391097at2"/>
<evidence type="ECO:0000313" key="3">
    <source>
        <dbReference type="Proteomes" id="UP000308901"/>
    </source>
</evidence>
<dbReference type="Proteomes" id="UP000308901">
    <property type="component" value="Unassembled WGS sequence"/>
</dbReference>
<name>A0A5R8Y3T5_9BACT</name>
<dbReference type="Pfam" id="PF22741">
    <property type="entry name" value="PTP-NADK"/>
    <property type="match status" value="1"/>
</dbReference>
<dbReference type="RefSeq" id="WP_138150731.1">
    <property type="nucleotide sequence ID" value="NZ_VANU01000001.1"/>
</dbReference>
<dbReference type="EMBL" id="VANU01000001">
    <property type="protein sequence ID" value="TLP40440.1"/>
    <property type="molecule type" value="Genomic_DNA"/>
</dbReference>
<reference evidence="2 3" key="1">
    <citation type="submission" date="2019-05" db="EMBL/GenBank/DDBJ databases">
        <title>Arcobacter sp. nov., isolated from sea sediment.</title>
        <authorList>
            <person name="Kim W."/>
        </authorList>
    </citation>
    <scope>NUCLEOTIDE SEQUENCE [LARGE SCALE GENOMIC DNA]</scope>
    <source>
        <strain evidence="2 3">CAU 1517</strain>
    </source>
</reference>
<evidence type="ECO:0000259" key="1">
    <source>
        <dbReference type="Pfam" id="PF22741"/>
    </source>
</evidence>
<organism evidence="2 3">
    <name type="scientific">Arcobacter arenosus</name>
    <dbReference type="NCBI Taxonomy" id="2576037"/>
    <lineage>
        <taxon>Bacteria</taxon>
        <taxon>Pseudomonadati</taxon>
        <taxon>Campylobacterota</taxon>
        <taxon>Epsilonproteobacteria</taxon>
        <taxon>Campylobacterales</taxon>
        <taxon>Arcobacteraceae</taxon>
        <taxon>Arcobacter</taxon>
    </lineage>
</organism>
<dbReference type="AlphaFoldDB" id="A0A5R8Y3T5"/>